<dbReference type="InterPro" id="IPR041117">
    <property type="entry name" value="SoxA_A3"/>
</dbReference>
<dbReference type="InterPro" id="IPR036291">
    <property type="entry name" value="NAD(P)-bd_dom_sf"/>
</dbReference>
<dbReference type="InterPro" id="IPR028896">
    <property type="entry name" value="GcvT/YgfZ/DmdA"/>
</dbReference>
<dbReference type="InterPro" id="IPR036188">
    <property type="entry name" value="FAD/NAD-bd_sf"/>
</dbReference>
<evidence type="ECO:0000313" key="7">
    <source>
        <dbReference type="Proteomes" id="UP001241603"/>
    </source>
</evidence>
<protein>
    <submittedName>
        <fullName evidence="6">Sarcosine oxidase subunit alpha</fullName>
        <ecNumber evidence="6">1.5.3.1</ecNumber>
    </submittedName>
</protein>
<dbReference type="Pfam" id="PF01571">
    <property type="entry name" value="GCV_T"/>
    <property type="match status" value="1"/>
</dbReference>
<feature type="domain" description="SoxA A3" evidence="5">
    <location>
        <begin position="507"/>
        <end position="590"/>
    </location>
</feature>
<dbReference type="PIRSF" id="PIRSF037980">
    <property type="entry name" value="SoxA"/>
    <property type="match status" value="1"/>
</dbReference>
<dbReference type="PRINTS" id="PR00368">
    <property type="entry name" value="FADPNR"/>
</dbReference>
<dbReference type="SUPFAM" id="SSF51905">
    <property type="entry name" value="FAD/NAD(P)-binding domain"/>
    <property type="match status" value="1"/>
</dbReference>
<accession>A0ABU0H6E6</accession>
<dbReference type="Gene3D" id="3.10.20.440">
    <property type="entry name" value="2Fe-2S iron-sulphur cluster binding domain, sarcosine oxidase, alpha subunit, N-terminal domain"/>
    <property type="match status" value="1"/>
</dbReference>
<dbReference type="RefSeq" id="WP_266348794.1">
    <property type="nucleotide sequence ID" value="NZ_JAPKNG010000003.1"/>
</dbReference>
<dbReference type="InterPro" id="IPR041854">
    <property type="entry name" value="BFD-like_2Fe2S-bd_dom_sf"/>
</dbReference>
<reference evidence="6 7" key="1">
    <citation type="submission" date="2023-07" db="EMBL/GenBank/DDBJ databases">
        <title>Genomic Encyclopedia of Type Strains, Phase IV (KMG-IV): sequencing the most valuable type-strain genomes for metagenomic binning, comparative biology and taxonomic classification.</title>
        <authorList>
            <person name="Goeker M."/>
        </authorList>
    </citation>
    <scope>NUCLEOTIDE SEQUENCE [LARGE SCALE GENOMIC DNA]</scope>
    <source>
        <strain evidence="6 7">B6-8</strain>
    </source>
</reference>
<dbReference type="PANTHER" id="PTHR43757:SF2">
    <property type="entry name" value="AMINOMETHYLTRANSFERASE, MITOCHONDRIAL"/>
    <property type="match status" value="1"/>
</dbReference>
<feature type="domain" description="GCVT N-terminal" evidence="3">
    <location>
        <begin position="606"/>
        <end position="877"/>
    </location>
</feature>
<dbReference type="Gene3D" id="1.10.10.1100">
    <property type="entry name" value="BFD-like [2Fe-2S]-binding domain"/>
    <property type="match status" value="1"/>
</dbReference>
<comment type="caution">
    <text evidence="6">The sequence shown here is derived from an EMBL/GenBank/DDBJ whole genome shotgun (WGS) entry which is preliminary data.</text>
</comment>
<dbReference type="SUPFAM" id="SSF103025">
    <property type="entry name" value="Folate-binding domain"/>
    <property type="match status" value="1"/>
</dbReference>
<dbReference type="InterPro" id="IPR042204">
    <property type="entry name" value="2Fe-2S-bd_N"/>
</dbReference>
<name>A0ABU0H6E6_9HYPH</name>
<feature type="domain" description="Aminomethyltransferase C-terminal" evidence="4">
    <location>
        <begin position="897"/>
        <end position="983"/>
    </location>
</feature>
<dbReference type="Pfam" id="PF12831">
    <property type="entry name" value="FAD_oxidored"/>
    <property type="match status" value="1"/>
</dbReference>
<dbReference type="SUPFAM" id="SSF51735">
    <property type="entry name" value="NAD(P)-binding Rossmann-fold domains"/>
    <property type="match status" value="1"/>
</dbReference>
<dbReference type="Pfam" id="PF17806">
    <property type="entry name" value="SO_alpha_A3"/>
    <property type="match status" value="1"/>
</dbReference>
<proteinExistence type="inferred from homology"/>
<dbReference type="InterPro" id="IPR027266">
    <property type="entry name" value="TrmE/GcvT-like"/>
</dbReference>
<dbReference type="EMBL" id="JAUSVO010000003">
    <property type="protein sequence ID" value="MDQ0437865.1"/>
    <property type="molecule type" value="Genomic_DNA"/>
</dbReference>
<dbReference type="Pfam" id="PF13510">
    <property type="entry name" value="Fer2_4"/>
    <property type="match status" value="1"/>
</dbReference>
<gene>
    <name evidence="6" type="ORF">QO014_002257</name>
</gene>
<organism evidence="6 7">
    <name type="scientific">Kaistia dalseonensis</name>
    <dbReference type="NCBI Taxonomy" id="410840"/>
    <lineage>
        <taxon>Bacteria</taxon>
        <taxon>Pseudomonadati</taxon>
        <taxon>Pseudomonadota</taxon>
        <taxon>Alphaproteobacteria</taxon>
        <taxon>Hyphomicrobiales</taxon>
        <taxon>Kaistiaceae</taxon>
        <taxon>Kaistia</taxon>
    </lineage>
</organism>
<dbReference type="PANTHER" id="PTHR43757">
    <property type="entry name" value="AMINOMETHYLTRANSFERASE"/>
    <property type="match status" value="1"/>
</dbReference>
<evidence type="ECO:0000313" key="6">
    <source>
        <dbReference type="EMBL" id="MDQ0437865.1"/>
    </source>
</evidence>
<dbReference type="InterPro" id="IPR006222">
    <property type="entry name" value="GCVT_N"/>
</dbReference>
<comment type="similarity">
    <text evidence="1">Belongs to the GcvT family.</text>
</comment>
<dbReference type="Pfam" id="PF08669">
    <property type="entry name" value="GCV_T_C"/>
    <property type="match status" value="1"/>
</dbReference>
<keyword evidence="2 6" id="KW-0560">Oxidoreductase</keyword>
<evidence type="ECO:0000259" key="4">
    <source>
        <dbReference type="Pfam" id="PF08669"/>
    </source>
</evidence>
<dbReference type="EC" id="1.5.3.1" evidence="6"/>
<dbReference type="Proteomes" id="UP001241603">
    <property type="component" value="Unassembled WGS sequence"/>
</dbReference>
<evidence type="ECO:0000259" key="3">
    <source>
        <dbReference type="Pfam" id="PF01571"/>
    </source>
</evidence>
<evidence type="ECO:0000256" key="2">
    <source>
        <dbReference type="ARBA" id="ARBA00023002"/>
    </source>
</evidence>
<dbReference type="NCBIfam" id="TIGR01372">
    <property type="entry name" value="soxA"/>
    <property type="match status" value="1"/>
</dbReference>
<dbReference type="Gene3D" id="3.50.50.60">
    <property type="entry name" value="FAD/NAD(P)-binding domain"/>
    <property type="match status" value="1"/>
</dbReference>
<dbReference type="Gene3D" id="3.30.1360.120">
    <property type="entry name" value="Probable tRNA modification gtpase trme, domain 1"/>
    <property type="match status" value="1"/>
</dbReference>
<dbReference type="InterPro" id="IPR029043">
    <property type="entry name" value="GcvT/YgfZ_C"/>
</dbReference>
<keyword evidence="7" id="KW-1185">Reference proteome</keyword>
<sequence length="991" mass="106353">MAEQPFRLKQTGRLGTEKPLAFTFDGKRYEGMAGDTLASALLANGVQLVGRSFKYHRPRGIFSAGSEEPNALVELRSGARREPNTRATMIELYDGLDARSQNRWPSLSLDLLAVNSLAAPILSAGFYYKTFMWPSQFWEKVYEPLIRRAAGLGRAAQEADPDHYEKATAFCDVLVIGAGPAGLMAALAAGRAGARVILAEEDFRLGGRLLGDRRRLDGQPSPQWVAQIEAELDEMPNVRIMTRTTVFGAYDGGVYGALERVSDHLPEPLPFTPRQRLWHIIARRTVLAAGAIERPLLFGNNDRPGVMLAGAVRTYLNRHAVAPGGRAIVFATNDDAARTVADLTAAGIAVVALVDPRPRPPSSSIDLADRVGAAFVTGIISRAIGLRQVEAAVVETDRGRTIVYDCDLIAVSGGWNPSIHLSTHLGGKPVWNEDRAAFLPGTPPPGTTVIGAAAGDFALRDCLAEGARAGLDAAEGEGFDGDEPALPEVDPEGTGIGPLLTTTAARGKTFVDLQNDVTVKDVELANREGFHAVEHLKRYTTLGMATDQGKTANVLGLALMAELTGKPIAAIGTTTARPPFTPVAIGALAGHHRGRDFRPTRLTPSHDWAARQGAVFVEAGQWLRAQYFPRPGEADWLATVNREVNAVRTSVGVCDVSTLGKIDIQGADAATFLDRVYTNTFSTLPVGKARYGLMLREDGFVMDDGTTARLADDHFFMTTTTANAAKVMQHLEFCHQWLWPELDVALVSVTEAWSQYAVSGPKSRDVLRTVIDPEHDISDAAFPYMAAGAISVGGIPGRLFRLSFSGELAYEIALPASYGNALIQALMEAGAPFGIVPYGTEALGVMRVEKGHVAGNELNGTTTAHDLGLGRMVSAKKDFIGRTLANRAALIDTNRPRLAGFRPVDRTERLRAGAHFIQLDTEAVAANDQGYMTSVAFSPTLGHWIGLGLISGGEKRIGEIVRAYDPVRNGDIAVEIVAPVFVDPEGVKLRG</sequence>
<dbReference type="InterPro" id="IPR006277">
    <property type="entry name" value="Sarcosine_oxidase_asu"/>
</dbReference>
<dbReference type="GO" id="GO:0008115">
    <property type="term" value="F:sarcosine oxidase activity"/>
    <property type="evidence" value="ECO:0007669"/>
    <property type="project" value="UniProtKB-EC"/>
</dbReference>
<dbReference type="SUPFAM" id="SSF101790">
    <property type="entry name" value="Aminomethyltransferase beta-barrel domain"/>
    <property type="match status" value="1"/>
</dbReference>
<evidence type="ECO:0000259" key="5">
    <source>
        <dbReference type="Pfam" id="PF17806"/>
    </source>
</evidence>
<evidence type="ECO:0000256" key="1">
    <source>
        <dbReference type="ARBA" id="ARBA00008609"/>
    </source>
</evidence>
<dbReference type="InterPro" id="IPR013977">
    <property type="entry name" value="GcvT_C"/>
</dbReference>
<dbReference type="PRINTS" id="PR00411">
    <property type="entry name" value="PNDRDTASEI"/>
</dbReference>